<evidence type="ECO:0000256" key="3">
    <source>
        <dbReference type="SAM" id="SignalP"/>
    </source>
</evidence>
<keyword evidence="3" id="KW-0732">Signal</keyword>
<dbReference type="GO" id="GO:0006620">
    <property type="term" value="P:post-translational protein targeting to endoplasmic reticulum membrane"/>
    <property type="evidence" value="ECO:0007669"/>
    <property type="project" value="TreeGrafter"/>
</dbReference>
<dbReference type="OrthoDB" id="1122835at2"/>
<evidence type="ECO:0000313" key="5">
    <source>
        <dbReference type="Proteomes" id="UP000181976"/>
    </source>
</evidence>
<dbReference type="PANTHER" id="PTHR45831">
    <property type="entry name" value="LD24721P"/>
    <property type="match status" value="1"/>
</dbReference>
<feature type="chain" id="PRO_5010227746" evidence="3">
    <location>
        <begin position="21"/>
        <end position="214"/>
    </location>
</feature>
<accession>A0A1I1WHD5</accession>
<dbReference type="GO" id="GO:0060090">
    <property type="term" value="F:molecular adaptor activity"/>
    <property type="evidence" value="ECO:0007669"/>
    <property type="project" value="TreeGrafter"/>
</dbReference>
<reference evidence="4 5" key="1">
    <citation type="submission" date="2016-10" db="EMBL/GenBank/DDBJ databases">
        <authorList>
            <person name="de Groot N.N."/>
        </authorList>
    </citation>
    <scope>NUCLEOTIDE SEQUENCE [LARGE SCALE GENOMIC DNA]</scope>
    <source>
        <strain evidence="4 5">DSM 19012</strain>
    </source>
</reference>
<evidence type="ECO:0000256" key="1">
    <source>
        <dbReference type="ARBA" id="ARBA00022737"/>
    </source>
</evidence>
<evidence type="ECO:0000313" key="4">
    <source>
        <dbReference type="EMBL" id="SFD94615.1"/>
    </source>
</evidence>
<organism evidence="4 5">
    <name type="scientific">Thermophagus xiamenensis</name>
    <dbReference type="NCBI Taxonomy" id="385682"/>
    <lineage>
        <taxon>Bacteria</taxon>
        <taxon>Pseudomonadati</taxon>
        <taxon>Bacteroidota</taxon>
        <taxon>Bacteroidia</taxon>
        <taxon>Marinilabiliales</taxon>
        <taxon>Marinilabiliaceae</taxon>
        <taxon>Thermophagus</taxon>
    </lineage>
</organism>
<keyword evidence="2" id="KW-0802">TPR repeat</keyword>
<dbReference type="InParanoid" id="A0A1I1WHD5"/>
<protein>
    <submittedName>
        <fullName evidence="4">Tetratricopeptide repeat-containing protein</fullName>
    </submittedName>
</protein>
<dbReference type="STRING" id="385682.SAMN05444380_104106"/>
<dbReference type="InterPro" id="IPR011990">
    <property type="entry name" value="TPR-like_helical_dom_sf"/>
</dbReference>
<feature type="signal peptide" evidence="3">
    <location>
        <begin position="1"/>
        <end position="20"/>
    </location>
</feature>
<name>A0A1I1WHD5_9BACT</name>
<keyword evidence="5" id="KW-1185">Reference proteome</keyword>
<proteinExistence type="predicted"/>
<keyword evidence="1" id="KW-0677">Repeat</keyword>
<dbReference type="AlphaFoldDB" id="A0A1I1WHD5"/>
<dbReference type="RefSeq" id="WP_010528231.1">
    <property type="nucleotide sequence ID" value="NZ_AFSL01000074.1"/>
</dbReference>
<dbReference type="SUPFAM" id="SSF48452">
    <property type="entry name" value="TPR-like"/>
    <property type="match status" value="1"/>
</dbReference>
<dbReference type="GO" id="GO:0016020">
    <property type="term" value="C:membrane"/>
    <property type="evidence" value="ECO:0007669"/>
    <property type="project" value="TreeGrafter"/>
</dbReference>
<dbReference type="Proteomes" id="UP000181976">
    <property type="component" value="Unassembled WGS sequence"/>
</dbReference>
<dbReference type="InterPro" id="IPR047150">
    <property type="entry name" value="SGT"/>
</dbReference>
<dbReference type="Pfam" id="PF13424">
    <property type="entry name" value="TPR_12"/>
    <property type="match status" value="1"/>
</dbReference>
<sequence>MKHLLSLSIVLFVCVGSIIAQEKTAAEFKNEGNDALRNKDYKSALELYEKALANWGDEEPVDDAMIYNMATCARRIENYDKAIKYYTMCEEKGFRGDIASYYIAYSYKKQDKEEDMEKVLVKAIDKYKTSKYLGHMKKMLVTYYLKKGAEPFNEASQILASAQNADPSQYDEIKKRANESFAKAKPWFEKVLKYDPNNSSAKESLKEVESRLNE</sequence>
<dbReference type="eggNOG" id="COG4783">
    <property type="taxonomic scope" value="Bacteria"/>
</dbReference>
<dbReference type="PANTHER" id="PTHR45831:SF2">
    <property type="entry name" value="LD24721P"/>
    <property type="match status" value="1"/>
</dbReference>
<evidence type="ECO:0000256" key="2">
    <source>
        <dbReference type="ARBA" id="ARBA00022803"/>
    </source>
</evidence>
<dbReference type="EMBL" id="FONA01000004">
    <property type="protein sequence ID" value="SFD94615.1"/>
    <property type="molecule type" value="Genomic_DNA"/>
</dbReference>
<dbReference type="Gene3D" id="1.25.40.10">
    <property type="entry name" value="Tetratricopeptide repeat domain"/>
    <property type="match status" value="1"/>
</dbReference>
<dbReference type="GO" id="GO:0072380">
    <property type="term" value="C:TRC complex"/>
    <property type="evidence" value="ECO:0007669"/>
    <property type="project" value="TreeGrafter"/>
</dbReference>
<gene>
    <name evidence="4" type="ORF">SAMN05444380_104106</name>
</gene>